<evidence type="ECO:0000313" key="8">
    <source>
        <dbReference type="Proteomes" id="UP000319462"/>
    </source>
</evidence>
<keyword evidence="4" id="KW-1133">Transmembrane helix</keyword>
<evidence type="ECO:0000256" key="2">
    <source>
        <dbReference type="ARBA" id="ARBA00009160"/>
    </source>
</evidence>
<dbReference type="Proteomes" id="UP000319462">
    <property type="component" value="Chromosome 30"/>
</dbReference>
<organism evidence="7 8">
    <name type="scientific">Leishmania braziliensis MHOM/BR/75/M2904</name>
    <dbReference type="NCBI Taxonomy" id="420245"/>
    <lineage>
        <taxon>Eukaryota</taxon>
        <taxon>Discoba</taxon>
        <taxon>Euglenozoa</taxon>
        <taxon>Kinetoplastea</taxon>
        <taxon>Metakinetoplastina</taxon>
        <taxon>Trypanosomatida</taxon>
        <taxon>Trypanosomatidae</taxon>
        <taxon>Leishmaniinae</taxon>
        <taxon>Leishmania</taxon>
        <taxon>Leishmania braziliensis species complex</taxon>
    </lineage>
</organism>
<evidence type="ECO:0000256" key="6">
    <source>
        <dbReference type="SAM" id="MobiDB-lite"/>
    </source>
</evidence>
<name>A0A3P3ZCZ0_LEIBR</name>
<evidence type="ECO:0000313" key="7">
    <source>
        <dbReference type="EMBL" id="SYZ68106.1"/>
    </source>
</evidence>
<evidence type="ECO:0000256" key="5">
    <source>
        <dbReference type="ARBA" id="ARBA00023136"/>
    </source>
</evidence>
<dbReference type="AlphaFoldDB" id="A0A3P3ZCZ0"/>
<dbReference type="GO" id="GO:0016020">
    <property type="term" value="C:membrane"/>
    <property type="evidence" value="ECO:0007669"/>
    <property type="project" value="UniProtKB-SubCell"/>
</dbReference>
<proteinExistence type="inferred from homology"/>
<keyword evidence="5" id="KW-0472">Membrane</keyword>
<sequence>MELHMNPAAHNIIPLATLRQTFFDDLDASSTVNPNRRQSSARLTDPAEEEQRMFQALRADAMCRFAEHQRPDGTDAVDDNSYNSVNISHSASSPRHEALQTRRSIRAASFLLPDADHHDSSEVHVARPSCAVLANAAAGLLCGIALRRITAAVAGNIGAIVIGTQILCWMGYATVKWSVFLRDCASPVLHSCRPRRAEPKNHPTLQHESILLSLTARIPRRISFWAGVVVGVALLH</sequence>
<comment type="similarity">
    <text evidence="2">Belongs to the FUN14 family.</text>
</comment>
<dbReference type="EMBL" id="LS997629">
    <property type="protein sequence ID" value="SYZ68106.1"/>
    <property type="molecule type" value="Genomic_DNA"/>
</dbReference>
<evidence type="ECO:0000256" key="3">
    <source>
        <dbReference type="ARBA" id="ARBA00022692"/>
    </source>
</evidence>
<dbReference type="InterPro" id="IPR007014">
    <property type="entry name" value="FUN14"/>
</dbReference>
<keyword evidence="3" id="KW-0812">Transmembrane</keyword>
<gene>
    <name evidence="7" type="ORF">LBRM2904_30.2930</name>
</gene>
<evidence type="ECO:0000256" key="1">
    <source>
        <dbReference type="ARBA" id="ARBA00004370"/>
    </source>
</evidence>
<feature type="region of interest" description="Disordered" evidence="6">
    <location>
        <begin position="29"/>
        <end position="49"/>
    </location>
</feature>
<accession>A0A3P3ZCZ0</accession>
<dbReference type="Pfam" id="PF04930">
    <property type="entry name" value="FUN14"/>
    <property type="match status" value="1"/>
</dbReference>
<protein>
    <submittedName>
        <fullName evidence="7">Hypothetical_protein</fullName>
    </submittedName>
</protein>
<feature type="compositionally biased region" description="Polar residues" evidence="6">
    <location>
        <begin position="29"/>
        <end position="42"/>
    </location>
</feature>
<evidence type="ECO:0000256" key="4">
    <source>
        <dbReference type="ARBA" id="ARBA00022989"/>
    </source>
</evidence>
<comment type="subcellular location">
    <subcellularLocation>
        <location evidence="1">Membrane</location>
    </subcellularLocation>
</comment>
<reference evidence="7 8" key="1">
    <citation type="submission" date="2018-09" db="EMBL/GenBank/DDBJ databases">
        <authorList>
            <person name="Peiro R."/>
            <person name="Begona"/>
            <person name="Cbmso G."/>
            <person name="Lopez M."/>
            <person name="Gonzalez S."/>
        </authorList>
    </citation>
    <scope>NUCLEOTIDE SEQUENCE [LARGE SCALE GENOMIC DNA]</scope>
</reference>